<name>A0A2H5BGK5_9CAUD</name>
<organism evidence="1 2">
    <name type="scientific">Vibrio phage Ceto</name>
    <dbReference type="NCBI Taxonomy" id="2570300"/>
    <lineage>
        <taxon>Viruses</taxon>
        <taxon>Duplodnaviria</taxon>
        <taxon>Heunggongvirae</taxon>
        <taxon>Uroviricota</taxon>
        <taxon>Caudoviricetes</taxon>
        <taxon>Demerecviridae</taxon>
        <taxon>Ermolyevavirinae</taxon>
        <taxon>Cetovirus</taxon>
        <taxon>Cetovirus ceto</taxon>
    </lineage>
</organism>
<proteinExistence type="predicted"/>
<accession>A0A2H5BGK5</accession>
<evidence type="ECO:0000313" key="2">
    <source>
        <dbReference type="Proteomes" id="UP000240819"/>
    </source>
</evidence>
<keyword evidence="2" id="KW-1185">Reference proteome</keyword>
<gene>
    <name evidence="1" type="ORF">CETO_145</name>
</gene>
<reference evidence="1 2" key="1">
    <citation type="submission" date="2017-12" db="EMBL/GenBank/DDBJ databases">
        <authorList>
            <person name="Lestochi C.V."/>
            <person name="Miller K.C."/>
            <person name="Miller J.S."/>
            <person name="Stanton M.L."/>
            <person name="Broussard G.W."/>
        </authorList>
    </citation>
    <scope>NUCLEOTIDE SEQUENCE [LARGE SCALE GENOMIC DNA]</scope>
</reference>
<dbReference type="EMBL" id="MG649966">
    <property type="protein sequence ID" value="AUG85127.1"/>
    <property type="molecule type" value="Genomic_DNA"/>
</dbReference>
<protein>
    <submittedName>
        <fullName evidence="1">Uncharacterized protein</fullName>
    </submittedName>
</protein>
<dbReference type="Proteomes" id="UP000240819">
    <property type="component" value="Segment"/>
</dbReference>
<sequence length="156" mass="15777">MNKLKLLTLAVLASVGMSGAALANTVNADFSTSLQSYCTIGQTSPGIMHLDGTALTTDTPAQLVVNNNDAGVYQVSINAPADFTNKPNSYAGTTSFTSAFGLQGQNPTDSPVANGATHALANSGTDNMSVSIFGTSTTDFTAGNYSAVVVASCVAQ</sequence>
<evidence type="ECO:0000313" key="1">
    <source>
        <dbReference type="EMBL" id="AUG85127.1"/>
    </source>
</evidence>